<comment type="subcellular location">
    <subcellularLocation>
        <location evidence="1">Nucleus</location>
    </subcellularLocation>
</comment>
<keyword evidence="2" id="KW-0539">Nucleus</keyword>
<evidence type="ECO:0000256" key="4">
    <source>
        <dbReference type="SAM" id="MobiDB-lite"/>
    </source>
</evidence>
<evidence type="ECO:0000256" key="1">
    <source>
        <dbReference type="ARBA" id="ARBA00004123"/>
    </source>
</evidence>
<dbReference type="GO" id="GO:0000166">
    <property type="term" value="F:nucleotide binding"/>
    <property type="evidence" value="ECO:0007669"/>
    <property type="project" value="InterPro"/>
</dbReference>
<dbReference type="FunCoup" id="A0A066VBW5">
    <property type="interactions" value="521"/>
</dbReference>
<dbReference type="InterPro" id="IPR006590">
    <property type="entry name" value="RNA_pol_Rpb4/RPC9_core"/>
</dbReference>
<evidence type="ECO:0000313" key="7">
    <source>
        <dbReference type="Proteomes" id="UP000027361"/>
    </source>
</evidence>
<accession>A0A066VBW5</accession>
<feature type="domain" description="RNA polymerase Rpb4/RPC9 core" evidence="5">
    <location>
        <begin position="29"/>
        <end position="170"/>
    </location>
</feature>
<gene>
    <name evidence="6" type="ORF">K437DRAFT_259242</name>
</gene>
<dbReference type="OrthoDB" id="2186918at2759"/>
<keyword evidence="7" id="KW-1185">Reference proteome</keyword>
<evidence type="ECO:0000313" key="6">
    <source>
        <dbReference type="EMBL" id="KDN38941.1"/>
    </source>
</evidence>
<proteinExistence type="inferred from homology"/>
<dbReference type="HOGENOM" id="CLU_110332_1_0_1"/>
<sequence length="173" mass="19585">MASLYSASVRRRRDLKDEEEDASIGKLGQEFMGDQAQPLLISEVKFILEQIEGDKEDGQQEHDQSSNPIYKKTLDYIEIFSRYNALDTVRSLRADHLHPNTLKPEDYDENGNLVPDEASLQLTGFEGVQIADLAVENVEEAKTLIPTLVSKDDMRLAELLEEISNARRFQTTG</sequence>
<dbReference type="GO" id="GO:0030880">
    <property type="term" value="C:RNA polymerase complex"/>
    <property type="evidence" value="ECO:0007669"/>
    <property type="project" value="InterPro"/>
</dbReference>
<dbReference type="Proteomes" id="UP000027361">
    <property type="component" value="Unassembled WGS sequence"/>
</dbReference>
<dbReference type="GO" id="GO:0005634">
    <property type="term" value="C:nucleus"/>
    <property type="evidence" value="ECO:0007669"/>
    <property type="project" value="UniProtKB-SubCell"/>
</dbReference>
<dbReference type="SUPFAM" id="SSF47819">
    <property type="entry name" value="HRDC-like"/>
    <property type="match status" value="1"/>
</dbReference>
<dbReference type="InParanoid" id="A0A066VBW5"/>
<dbReference type="InterPro" id="IPR010997">
    <property type="entry name" value="HRDC-like_sf"/>
</dbReference>
<dbReference type="InterPro" id="IPR005574">
    <property type="entry name" value="Rpb4/RPC9"/>
</dbReference>
<protein>
    <recommendedName>
        <fullName evidence="5">RNA polymerase Rpb4/RPC9 core domain-containing protein</fullName>
    </recommendedName>
</protein>
<comment type="similarity">
    <text evidence="3">Belongs to the eukaryotic RPB4 RNA polymerase subunit family.</text>
</comment>
<evidence type="ECO:0000256" key="2">
    <source>
        <dbReference type="ARBA" id="ARBA00023242"/>
    </source>
</evidence>
<dbReference type="PANTHER" id="PTHR21297">
    <property type="entry name" value="DNA-DIRECTED RNA POLYMERASE II"/>
    <property type="match status" value="1"/>
</dbReference>
<evidence type="ECO:0000259" key="5">
    <source>
        <dbReference type="SMART" id="SM00657"/>
    </source>
</evidence>
<dbReference type="OMA" id="HRKTQNE"/>
<dbReference type="InterPro" id="IPR038324">
    <property type="entry name" value="Rpb4/RPC9_sf"/>
</dbReference>
<dbReference type="RefSeq" id="XP_013240875.1">
    <property type="nucleotide sequence ID" value="XM_013385421.1"/>
</dbReference>
<comment type="caution">
    <text evidence="6">The sequence shown here is derived from an EMBL/GenBank/DDBJ whole genome shotgun (WGS) entry which is preliminary data.</text>
</comment>
<dbReference type="STRING" id="1037660.A0A066VBW5"/>
<dbReference type="SMART" id="SM00657">
    <property type="entry name" value="RPOL4c"/>
    <property type="match status" value="1"/>
</dbReference>
<reference evidence="6 7" key="1">
    <citation type="submission" date="2014-05" db="EMBL/GenBank/DDBJ databases">
        <title>Draft genome sequence of a rare smut relative, Tilletiaria anomala UBC 951.</title>
        <authorList>
            <consortium name="DOE Joint Genome Institute"/>
            <person name="Toome M."/>
            <person name="Kuo A."/>
            <person name="Henrissat B."/>
            <person name="Lipzen A."/>
            <person name="Tritt A."/>
            <person name="Yoshinaga Y."/>
            <person name="Zane M."/>
            <person name="Barry K."/>
            <person name="Grigoriev I.V."/>
            <person name="Spatafora J.W."/>
            <person name="Aimea M.C."/>
        </authorList>
    </citation>
    <scope>NUCLEOTIDE SEQUENCE [LARGE SCALE GENOMIC DNA]</scope>
    <source>
        <strain evidence="6 7">UBC 951</strain>
    </source>
</reference>
<dbReference type="InterPro" id="IPR045222">
    <property type="entry name" value="Rpb4-like"/>
</dbReference>
<organism evidence="6 7">
    <name type="scientific">Tilletiaria anomala (strain ATCC 24038 / CBS 436.72 / UBC 951)</name>
    <dbReference type="NCBI Taxonomy" id="1037660"/>
    <lineage>
        <taxon>Eukaryota</taxon>
        <taxon>Fungi</taxon>
        <taxon>Dikarya</taxon>
        <taxon>Basidiomycota</taxon>
        <taxon>Ustilaginomycotina</taxon>
        <taxon>Exobasidiomycetes</taxon>
        <taxon>Georgefischeriales</taxon>
        <taxon>Tilletiariaceae</taxon>
        <taxon>Tilletiaria</taxon>
    </lineage>
</organism>
<dbReference type="EMBL" id="JMSN01000111">
    <property type="protein sequence ID" value="KDN38941.1"/>
    <property type="molecule type" value="Genomic_DNA"/>
</dbReference>
<name>A0A066VBW5_TILAU</name>
<dbReference type="Gene3D" id="1.20.1250.40">
    <property type="match status" value="1"/>
</dbReference>
<dbReference type="GO" id="GO:0006352">
    <property type="term" value="P:DNA-templated transcription initiation"/>
    <property type="evidence" value="ECO:0007669"/>
    <property type="project" value="InterPro"/>
</dbReference>
<evidence type="ECO:0000256" key="3">
    <source>
        <dbReference type="ARBA" id="ARBA00025724"/>
    </source>
</evidence>
<dbReference type="Pfam" id="PF03874">
    <property type="entry name" value="RNA_pol_Rpb4"/>
    <property type="match status" value="1"/>
</dbReference>
<dbReference type="AlphaFoldDB" id="A0A066VBW5"/>
<feature type="region of interest" description="Disordered" evidence="4">
    <location>
        <begin position="1"/>
        <end position="21"/>
    </location>
</feature>
<dbReference type="GeneID" id="25265201"/>